<evidence type="ECO:0000256" key="5">
    <source>
        <dbReference type="ARBA" id="ARBA00022692"/>
    </source>
</evidence>
<evidence type="ECO:0000256" key="7">
    <source>
        <dbReference type="ARBA" id="ARBA00023053"/>
    </source>
</evidence>
<dbReference type="GO" id="GO:0035725">
    <property type="term" value="P:sodium ion transmembrane transport"/>
    <property type="evidence" value="ECO:0000318"/>
    <property type="project" value="GO_Central"/>
</dbReference>
<dbReference type="Gene3D" id="1.10.287.770">
    <property type="entry name" value="YojJ-like"/>
    <property type="match status" value="1"/>
</dbReference>
<keyword evidence="6 13" id="KW-1133">Transmembrane helix</keyword>
<keyword evidence="15" id="KW-1185">Reference proteome</keyword>
<name>A0A139WHB4_TRICA</name>
<keyword evidence="9 13" id="KW-0472">Membrane</keyword>
<evidence type="ECO:0000256" key="11">
    <source>
        <dbReference type="ARBA" id="ARBA00023303"/>
    </source>
</evidence>
<feature type="transmembrane region" description="Helical" evidence="13">
    <location>
        <begin position="42"/>
        <end position="64"/>
    </location>
</feature>
<evidence type="ECO:0000256" key="3">
    <source>
        <dbReference type="ARBA" id="ARBA00022448"/>
    </source>
</evidence>
<protein>
    <submittedName>
        <fullName evidence="14">Pickpocket protein 28-like protein</fullName>
    </submittedName>
</protein>
<evidence type="ECO:0000256" key="13">
    <source>
        <dbReference type="SAM" id="Phobius"/>
    </source>
</evidence>
<sequence length="548" mass="63680">MPQKHFSFWAMLKYEGKQFCLNTALHGYRFIVLPKRILLERVFWTTIVTISLISAVVLLLLAWINFQENPTLLVTDSTHYPIWNYPFPAVTICSFNKILKRRAVALAEELDKAYCITTEELANDLRIVFQLIYNNNKNIPQRNYSRLQDILDYNEYPIEDVMKYLAPKCSELLQRCKWKGEEKRCESLFEPIKTTEGYCCAFNYYALKNHTFGGALANKIPAYPRRVSACGYLTALEVLVNSYPADYFGTQIAAIGHRVLIHNSYVYPDWGIQNLLTEKGIINLIGVTPSKTYSTESIRGIDVSKRKCLFNNESQLHNFVHYNFQNCIIECRMNLSRQYCGCIPFYYQHETGTYPKTRTCNLRDVQCLTDHRKLLMSSVPGYDFSRIGPDHKWGTEQQICRKCLPDCDYVEYAGEASSGVFTREYSSNQLNLYGGIVIKDQSVVRVYFNDLVATKNRRDVIFSWHTLLAFYGGLLGLFTGFSFVSAIELVYFFTIRLLIDVRQKNEIARKKKERFVQVKPHSDEILNPKHLPTNYNRFNLRRRSNSNS</sequence>
<dbReference type="OMA" id="NERLFWL"/>
<dbReference type="EMBL" id="KQ971343">
    <property type="protein sequence ID" value="KYB27274.1"/>
    <property type="molecule type" value="Genomic_DNA"/>
</dbReference>
<keyword evidence="10 12" id="KW-0739">Sodium transport</keyword>
<reference evidence="14 15" key="1">
    <citation type="journal article" date="2008" name="Nature">
        <title>The genome of the model beetle and pest Tribolium castaneum.</title>
        <authorList>
            <consortium name="Tribolium Genome Sequencing Consortium"/>
            <person name="Richards S."/>
            <person name="Gibbs R.A."/>
            <person name="Weinstock G.M."/>
            <person name="Brown S.J."/>
            <person name="Denell R."/>
            <person name="Beeman R.W."/>
            <person name="Gibbs R."/>
            <person name="Beeman R.W."/>
            <person name="Brown S.J."/>
            <person name="Bucher G."/>
            <person name="Friedrich M."/>
            <person name="Grimmelikhuijzen C.J."/>
            <person name="Klingler M."/>
            <person name="Lorenzen M."/>
            <person name="Richards S."/>
            <person name="Roth S."/>
            <person name="Schroder R."/>
            <person name="Tautz D."/>
            <person name="Zdobnov E.M."/>
            <person name="Muzny D."/>
            <person name="Gibbs R.A."/>
            <person name="Weinstock G.M."/>
            <person name="Attaway T."/>
            <person name="Bell S."/>
            <person name="Buhay C.J."/>
            <person name="Chandrabose M.N."/>
            <person name="Chavez D."/>
            <person name="Clerk-Blankenburg K.P."/>
            <person name="Cree A."/>
            <person name="Dao M."/>
            <person name="Davis C."/>
            <person name="Chacko J."/>
            <person name="Dinh H."/>
            <person name="Dugan-Rocha S."/>
            <person name="Fowler G."/>
            <person name="Garner T.T."/>
            <person name="Garnes J."/>
            <person name="Gnirke A."/>
            <person name="Hawes A."/>
            <person name="Hernandez J."/>
            <person name="Hines S."/>
            <person name="Holder M."/>
            <person name="Hume J."/>
            <person name="Jhangiani S.N."/>
            <person name="Joshi V."/>
            <person name="Khan Z.M."/>
            <person name="Jackson L."/>
            <person name="Kovar C."/>
            <person name="Kowis A."/>
            <person name="Lee S."/>
            <person name="Lewis L.R."/>
            <person name="Margolis J."/>
            <person name="Morgan M."/>
            <person name="Nazareth L.V."/>
            <person name="Nguyen N."/>
            <person name="Okwuonu G."/>
            <person name="Parker D."/>
            <person name="Richards S."/>
            <person name="Ruiz S.J."/>
            <person name="Santibanez J."/>
            <person name="Savard J."/>
            <person name="Scherer S.E."/>
            <person name="Schneider B."/>
            <person name="Sodergren E."/>
            <person name="Tautz D."/>
            <person name="Vattahil S."/>
            <person name="Villasana D."/>
            <person name="White C.S."/>
            <person name="Wright R."/>
            <person name="Park Y."/>
            <person name="Beeman R.W."/>
            <person name="Lord J."/>
            <person name="Oppert B."/>
            <person name="Lorenzen M."/>
            <person name="Brown S."/>
            <person name="Wang L."/>
            <person name="Savard J."/>
            <person name="Tautz D."/>
            <person name="Richards S."/>
            <person name="Weinstock G."/>
            <person name="Gibbs R.A."/>
            <person name="Liu Y."/>
            <person name="Worley K."/>
            <person name="Weinstock G."/>
            <person name="Elsik C.G."/>
            <person name="Reese J.T."/>
            <person name="Elhaik E."/>
            <person name="Landan G."/>
            <person name="Graur D."/>
            <person name="Arensburger P."/>
            <person name="Atkinson P."/>
            <person name="Beeman R.W."/>
            <person name="Beidler J."/>
            <person name="Brown S.J."/>
            <person name="Demuth J.P."/>
            <person name="Drury D.W."/>
            <person name="Du Y.Z."/>
            <person name="Fujiwara H."/>
            <person name="Lorenzen M."/>
            <person name="Maselli V."/>
            <person name="Osanai M."/>
            <person name="Park Y."/>
            <person name="Robertson H.M."/>
            <person name="Tu Z."/>
            <person name="Wang J.J."/>
            <person name="Wang S."/>
            <person name="Richards S."/>
            <person name="Song H."/>
            <person name="Zhang L."/>
            <person name="Sodergren E."/>
            <person name="Werner D."/>
            <person name="Stanke M."/>
            <person name="Morgenstern B."/>
            <person name="Solovyev V."/>
            <person name="Kosarev P."/>
            <person name="Brown G."/>
            <person name="Chen H.C."/>
            <person name="Ermolaeva O."/>
            <person name="Hlavina W."/>
            <person name="Kapustin Y."/>
            <person name="Kiryutin B."/>
            <person name="Kitts P."/>
            <person name="Maglott D."/>
            <person name="Pruitt K."/>
            <person name="Sapojnikov V."/>
            <person name="Souvorov A."/>
            <person name="Mackey A.J."/>
            <person name="Waterhouse R.M."/>
            <person name="Wyder S."/>
            <person name="Zdobnov E.M."/>
            <person name="Zdobnov E.M."/>
            <person name="Wyder S."/>
            <person name="Kriventseva E.V."/>
            <person name="Kadowaki T."/>
            <person name="Bork P."/>
            <person name="Aranda M."/>
            <person name="Bao R."/>
            <person name="Beermann A."/>
            <person name="Berns N."/>
            <person name="Bolognesi R."/>
            <person name="Bonneton F."/>
            <person name="Bopp D."/>
            <person name="Brown S.J."/>
            <person name="Bucher G."/>
            <person name="Butts T."/>
            <person name="Chaumot A."/>
            <person name="Denell R.E."/>
            <person name="Ferrier D.E."/>
            <person name="Friedrich M."/>
            <person name="Gordon C.M."/>
            <person name="Jindra M."/>
            <person name="Klingler M."/>
            <person name="Lan Q."/>
            <person name="Lattorff H.M."/>
            <person name="Laudet V."/>
            <person name="von Levetsow C."/>
            <person name="Liu Z."/>
            <person name="Lutz R."/>
            <person name="Lynch J.A."/>
            <person name="da Fonseca R.N."/>
            <person name="Posnien N."/>
            <person name="Reuter R."/>
            <person name="Roth S."/>
            <person name="Savard J."/>
            <person name="Schinko J.B."/>
            <person name="Schmitt C."/>
            <person name="Schoppmeier M."/>
            <person name="Schroder R."/>
            <person name="Shippy T.D."/>
            <person name="Simonnet F."/>
            <person name="Marques-Souza H."/>
            <person name="Tautz D."/>
            <person name="Tomoyasu Y."/>
            <person name="Trauner J."/>
            <person name="Van der Zee M."/>
            <person name="Vervoort M."/>
            <person name="Wittkopp N."/>
            <person name="Wimmer E.A."/>
            <person name="Yang X."/>
            <person name="Jones A.K."/>
            <person name="Sattelle D.B."/>
            <person name="Ebert P.R."/>
            <person name="Nelson D."/>
            <person name="Scott J.G."/>
            <person name="Beeman R.W."/>
            <person name="Muthukrishnan S."/>
            <person name="Kramer K.J."/>
            <person name="Arakane Y."/>
            <person name="Beeman R.W."/>
            <person name="Zhu Q."/>
            <person name="Hogenkamp D."/>
            <person name="Dixit R."/>
            <person name="Oppert B."/>
            <person name="Jiang H."/>
            <person name="Zou Z."/>
            <person name="Marshall J."/>
            <person name="Elpidina E."/>
            <person name="Vinokurov K."/>
            <person name="Oppert C."/>
            <person name="Zou Z."/>
            <person name="Evans J."/>
            <person name="Lu Z."/>
            <person name="Zhao P."/>
            <person name="Sumathipala N."/>
            <person name="Altincicek B."/>
            <person name="Vilcinskas A."/>
            <person name="Williams M."/>
            <person name="Hultmark D."/>
            <person name="Hetru C."/>
            <person name="Jiang H."/>
            <person name="Grimmelikhuijzen C.J."/>
            <person name="Hauser F."/>
            <person name="Cazzamali G."/>
            <person name="Williamson M."/>
            <person name="Park Y."/>
            <person name="Li B."/>
            <person name="Tanaka Y."/>
            <person name="Predel R."/>
            <person name="Neupert S."/>
            <person name="Schachtner J."/>
            <person name="Verleyen P."/>
            <person name="Raible F."/>
            <person name="Bork P."/>
            <person name="Friedrich M."/>
            <person name="Walden K.K."/>
            <person name="Robertson H.M."/>
            <person name="Angeli S."/>
            <person name="Foret S."/>
            <person name="Bucher G."/>
            <person name="Schuetz S."/>
            <person name="Maleszka R."/>
            <person name="Wimmer E.A."/>
            <person name="Beeman R.W."/>
            <person name="Lorenzen M."/>
            <person name="Tomoyasu Y."/>
            <person name="Miller S.C."/>
            <person name="Grossmann D."/>
            <person name="Bucher G."/>
        </authorList>
    </citation>
    <scope>NUCLEOTIDE SEQUENCE [LARGE SCALE GENOMIC DNA]</scope>
    <source>
        <strain evidence="14 15">Georgia GA2</strain>
    </source>
</reference>
<keyword evidence="11 12" id="KW-0407">Ion channel</keyword>
<comment type="similarity">
    <text evidence="2 12">Belongs to the amiloride-sensitive sodium channel (TC 1.A.6) family.</text>
</comment>
<keyword evidence="3 12" id="KW-0813">Transport</keyword>
<evidence type="ECO:0000256" key="1">
    <source>
        <dbReference type="ARBA" id="ARBA00004141"/>
    </source>
</evidence>
<comment type="subcellular location">
    <subcellularLocation>
        <location evidence="1">Membrane</location>
        <topology evidence="1">Multi-pass membrane protein</topology>
    </subcellularLocation>
</comment>
<evidence type="ECO:0000256" key="12">
    <source>
        <dbReference type="RuleBase" id="RU000679"/>
    </source>
</evidence>
<dbReference type="PRINTS" id="PR01078">
    <property type="entry name" value="AMINACHANNEL"/>
</dbReference>
<evidence type="ECO:0000256" key="4">
    <source>
        <dbReference type="ARBA" id="ARBA00022461"/>
    </source>
</evidence>
<keyword evidence="7" id="KW-0915">Sodium</keyword>
<evidence type="ECO:0000256" key="2">
    <source>
        <dbReference type="ARBA" id="ARBA00007193"/>
    </source>
</evidence>
<accession>A0A139WHB4</accession>
<evidence type="ECO:0000256" key="6">
    <source>
        <dbReference type="ARBA" id="ARBA00022989"/>
    </source>
</evidence>
<reference evidence="14 15" key="2">
    <citation type="journal article" date="2010" name="Nucleic Acids Res.">
        <title>BeetleBase in 2010: revisions to provide comprehensive genomic information for Tribolium castaneum.</title>
        <authorList>
            <person name="Kim H.S."/>
            <person name="Murphy T."/>
            <person name="Xia J."/>
            <person name="Caragea D."/>
            <person name="Park Y."/>
            <person name="Beeman R.W."/>
            <person name="Lorenzen M.D."/>
            <person name="Butcher S."/>
            <person name="Manak J.R."/>
            <person name="Brown S.J."/>
        </authorList>
    </citation>
    <scope>GENOME REANNOTATION</scope>
    <source>
        <strain evidence="14 15">Georgia GA2</strain>
    </source>
</reference>
<gene>
    <name evidence="14" type="primary">AUGUSTUS-3.0.2_34701</name>
    <name evidence="14" type="ORF">TcasGA2_TC034701</name>
</gene>
<dbReference type="eggNOG" id="KOG4294">
    <property type="taxonomic scope" value="Eukaryota"/>
</dbReference>
<dbReference type="Gene3D" id="2.60.470.10">
    <property type="entry name" value="Acid-sensing ion channels like domains"/>
    <property type="match status" value="1"/>
</dbReference>
<dbReference type="STRING" id="7070.A0A139WHB4"/>
<dbReference type="Proteomes" id="UP000007266">
    <property type="component" value="Linkage group 5"/>
</dbReference>
<evidence type="ECO:0000313" key="14">
    <source>
        <dbReference type="EMBL" id="KYB27274.1"/>
    </source>
</evidence>
<dbReference type="Pfam" id="PF00858">
    <property type="entry name" value="ASC"/>
    <property type="match status" value="1"/>
</dbReference>
<organism evidence="14 15">
    <name type="scientific">Tribolium castaneum</name>
    <name type="common">Red flour beetle</name>
    <dbReference type="NCBI Taxonomy" id="7070"/>
    <lineage>
        <taxon>Eukaryota</taxon>
        <taxon>Metazoa</taxon>
        <taxon>Ecdysozoa</taxon>
        <taxon>Arthropoda</taxon>
        <taxon>Hexapoda</taxon>
        <taxon>Insecta</taxon>
        <taxon>Pterygota</taxon>
        <taxon>Neoptera</taxon>
        <taxon>Endopterygota</taxon>
        <taxon>Coleoptera</taxon>
        <taxon>Polyphaga</taxon>
        <taxon>Cucujiformia</taxon>
        <taxon>Tenebrionidae</taxon>
        <taxon>Tenebrionidae incertae sedis</taxon>
        <taxon>Tribolium</taxon>
    </lineage>
</organism>
<dbReference type="PANTHER" id="PTHR11690">
    <property type="entry name" value="AMILORIDE-SENSITIVE SODIUM CHANNEL-RELATED"/>
    <property type="match status" value="1"/>
</dbReference>
<dbReference type="InterPro" id="IPR001873">
    <property type="entry name" value="ENaC"/>
</dbReference>
<dbReference type="KEGG" id="tca:656686"/>
<dbReference type="InParanoid" id="A0A139WHB4"/>
<proteinExistence type="inferred from homology"/>
<dbReference type="PhylomeDB" id="A0A139WHB4"/>
<evidence type="ECO:0000256" key="8">
    <source>
        <dbReference type="ARBA" id="ARBA00023065"/>
    </source>
</evidence>
<evidence type="ECO:0000256" key="10">
    <source>
        <dbReference type="ARBA" id="ARBA00023201"/>
    </source>
</evidence>
<keyword evidence="4 12" id="KW-0894">Sodium channel</keyword>
<dbReference type="PANTHER" id="PTHR11690:SF237">
    <property type="entry name" value="PICKPOCKET 16-RELATED"/>
    <property type="match status" value="1"/>
</dbReference>
<dbReference type="GO" id="GO:0015280">
    <property type="term" value="F:ligand-gated sodium channel activity"/>
    <property type="evidence" value="ECO:0000318"/>
    <property type="project" value="GO_Central"/>
</dbReference>
<keyword evidence="5 12" id="KW-0812">Transmembrane</keyword>
<keyword evidence="8 12" id="KW-0406">Ion transport</keyword>
<evidence type="ECO:0000313" key="15">
    <source>
        <dbReference type="Proteomes" id="UP000007266"/>
    </source>
</evidence>
<evidence type="ECO:0000256" key="9">
    <source>
        <dbReference type="ARBA" id="ARBA00023136"/>
    </source>
</evidence>
<feature type="transmembrane region" description="Helical" evidence="13">
    <location>
        <begin position="468"/>
        <end position="494"/>
    </location>
</feature>
<dbReference type="FunCoup" id="A0A139WHB4">
    <property type="interactions" value="34"/>
</dbReference>
<dbReference type="OrthoDB" id="6502088at2759"/>
<dbReference type="AlphaFoldDB" id="A0A139WHB4"/>
<dbReference type="GO" id="GO:0005886">
    <property type="term" value="C:plasma membrane"/>
    <property type="evidence" value="ECO:0000318"/>
    <property type="project" value="GO_Central"/>
</dbReference>